<name>A0A8C6XCC5_NAJNA</name>
<evidence type="ECO:0008006" key="4">
    <source>
        <dbReference type="Google" id="ProtNLM"/>
    </source>
</evidence>
<dbReference type="OMA" id="PIICFIR"/>
<dbReference type="Proteomes" id="UP000694559">
    <property type="component" value="Unplaced"/>
</dbReference>
<reference evidence="2" key="2">
    <citation type="submission" date="2025-09" db="UniProtKB">
        <authorList>
            <consortium name="Ensembl"/>
        </authorList>
    </citation>
    <scope>IDENTIFICATION</scope>
</reference>
<evidence type="ECO:0000313" key="2">
    <source>
        <dbReference type="Ensembl" id="ENSNNAP00000012156.1"/>
    </source>
</evidence>
<feature type="compositionally biased region" description="Polar residues" evidence="1">
    <location>
        <begin position="1"/>
        <end position="12"/>
    </location>
</feature>
<dbReference type="GeneTree" id="ENSGT00510000046732"/>
<evidence type="ECO:0000256" key="1">
    <source>
        <dbReference type="SAM" id="MobiDB-lite"/>
    </source>
</evidence>
<feature type="compositionally biased region" description="Polar residues" evidence="1">
    <location>
        <begin position="41"/>
        <end position="55"/>
    </location>
</feature>
<keyword evidence="3" id="KW-1185">Reference proteome</keyword>
<sequence>MVFPSAKSQNSLAPLPLYDQPPVSPLPSPDKRGAQGFPRSPSANENNFPSNSPGFSQPPRHLPESASYGKLRPVRAAPPPPTQHRRPPEKIEDVEITLV</sequence>
<dbReference type="OrthoDB" id="10065861at2759"/>
<dbReference type="AlphaFoldDB" id="A0A8C6XCC5"/>
<accession>A0A8C6XCC5</accession>
<feature type="region of interest" description="Disordered" evidence="1">
    <location>
        <begin position="1"/>
        <end position="99"/>
    </location>
</feature>
<protein>
    <recommendedName>
        <fullName evidence="4">FCH and double SH3 domains 2</fullName>
    </recommendedName>
</protein>
<proteinExistence type="predicted"/>
<evidence type="ECO:0000313" key="3">
    <source>
        <dbReference type="Proteomes" id="UP000694559"/>
    </source>
</evidence>
<reference evidence="2" key="1">
    <citation type="submission" date="2025-08" db="UniProtKB">
        <authorList>
            <consortium name="Ensembl"/>
        </authorList>
    </citation>
    <scope>IDENTIFICATION</scope>
</reference>
<organism evidence="2 3">
    <name type="scientific">Naja naja</name>
    <name type="common">Indian cobra</name>
    <dbReference type="NCBI Taxonomy" id="35670"/>
    <lineage>
        <taxon>Eukaryota</taxon>
        <taxon>Metazoa</taxon>
        <taxon>Chordata</taxon>
        <taxon>Craniata</taxon>
        <taxon>Vertebrata</taxon>
        <taxon>Euteleostomi</taxon>
        <taxon>Lepidosauria</taxon>
        <taxon>Squamata</taxon>
        <taxon>Bifurcata</taxon>
        <taxon>Unidentata</taxon>
        <taxon>Episquamata</taxon>
        <taxon>Toxicofera</taxon>
        <taxon>Serpentes</taxon>
        <taxon>Colubroidea</taxon>
        <taxon>Elapidae</taxon>
        <taxon>Elapinae</taxon>
        <taxon>Naja</taxon>
    </lineage>
</organism>
<dbReference type="Ensembl" id="ENSNNAT00000012718.1">
    <property type="protein sequence ID" value="ENSNNAP00000012156.1"/>
    <property type="gene ID" value="ENSNNAG00000008172.1"/>
</dbReference>